<protein>
    <submittedName>
        <fullName evidence="10">Anaerobic C4-dicarboxylate transporter-like protein</fullName>
    </submittedName>
</protein>
<dbReference type="PIRSF" id="PIRSF004539">
    <property type="entry name" value="C4-dicrbxl_trns"/>
    <property type="match status" value="1"/>
</dbReference>
<keyword evidence="7 9" id="KW-1133">Transmembrane helix</keyword>
<evidence type="ECO:0000256" key="3">
    <source>
        <dbReference type="ARBA" id="ARBA00022448"/>
    </source>
</evidence>
<feature type="transmembrane region" description="Helical" evidence="9">
    <location>
        <begin position="299"/>
        <end position="317"/>
    </location>
</feature>
<evidence type="ECO:0000256" key="1">
    <source>
        <dbReference type="ARBA" id="ARBA00004429"/>
    </source>
</evidence>
<evidence type="ECO:0000256" key="4">
    <source>
        <dbReference type="ARBA" id="ARBA00022475"/>
    </source>
</evidence>
<feature type="transmembrane region" description="Helical" evidence="9">
    <location>
        <begin position="420"/>
        <end position="442"/>
    </location>
</feature>
<keyword evidence="3" id="KW-0813">Transport</keyword>
<feature type="transmembrane region" description="Helical" evidence="9">
    <location>
        <begin position="269"/>
        <end position="287"/>
    </location>
</feature>
<feature type="transmembrane region" description="Helical" evidence="9">
    <location>
        <begin position="51"/>
        <end position="74"/>
    </location>
</feature>
<dbReference type="Proteomes" id="UP001519289">
    <property type="component" value="Unassembled WGS sequence"/>
</dbReference>
<dbReference type="PANTHER" id="PTHR36106:SF1">
    <property type="entry name" value="ANAEROBIC C4-DICARBOXYLATE TRANSPORTER DCUB"/>
    <property type="match status" value="1"/>
</dbReference>
<dbReference type="PANTHER" id="PTHR36106">
    <property type="entry name" value="ANAEROBIC C4-DICARBOXYLATE TRANSPORTER DCUB"/>
    <property type="match status" value="1"/>
</dbReference>
<feature type="transmembrane region" description="Helical" evidence="9">
    <location>
        <begin position="231"/>
        <end position="249"/>
    </location>
</feature>
<dbReference type="EMBL" id="JAGGLG010000001">
    <property type="protein sequence ID" value="MBP2016802.1"/>
    <property type="molecule type" value="Genomic_DNA"/>
</dbReference>
<feature type="transmembrane region" description="Helical" evidence="9">
    <location>
        <begin position="363"/>
        <end position="385"/>
    </location>
</feature>
<dbReference type="Pfam" id="PF03605">
    <property type="entry name" value="DcuA_DcuB"/>
    <property type="match status" value="1"/>
</dbReference>
<evidence type="ECO:0000256" key="7">
    <source>
        <dbReference type="ARBA" id="ARBA00022989"/>
    </source>
</evidence>
<accession>A0ABS4JMN3</accession>
<keyword evidence="11" id="KW-1185">Reference proteome</keyword>
<dbReference type="NCBIfam" id="NF006927">
    <property type="entry name" value="PRK09412.1"/>
    <property type="match status" value="1"/>
</dbReference>
<comment type="caution">
    <text evidence="10">The sequence shown here is derived from an EMBL/GenBank/DDBJ whole genome shotgun (WGS) entry which is preliminary data.</text>
</comment>
<organism evidence="10 11">
    <name type="scientific">Symbiobacterium terraclitae</name>
    <dbReference type="NCBI Taxonomy" id="557451"/>
    <lineage>
        <taxon>Bacteria</taxon>
        <taxon>Bacillati</taxon>
        <taxon>Bacillota</taxon>
        <taxon>Clostridia</taxon>
        <taxon>Eubacteriales</taxon>
        <taxon>Symbiobacteriaceae</taxon>
        <taxon>Symbiobacterium</taxon>
    </lineage>
</organism>
<evidence type="ECO:0000256" key="6">
    <source>
        <dbReference type="ARBA" id="ARBA00022692"/>
    </source>
</evidence>
<reference evidence="10 11" key="1">
    <citation type="submission" date="2021-03" db="EMBL/GenBank/DDBJ databases">
        <title>Genomic Encyclopedia of Type Strains, Phase IV (KMG-IV): sequencing the most valuable type-strain genomes for metagenomic binning, comparative biology and taxonomic classification.</title>
        <authorList>
            <person name="Goeker M."/>
        </authorList>
    </citation>
    <scope>NUCLEOTIDE SEQUENCE [LARGE SCALE GENOMIC DNA]</scope>
    <source>
        <strain evidence="10 11">DSM 27138</strain>
    </source>
</reference>
<comment type="subcellular location">
    <subcellularLocation>
        <location evidence="1">Cell inner membrane</location>
        <topology evidence="1">Multi-pass membrane protein</topology>
    </subcellularLocation>
</comment>
<evidence type="ECO:0000313" key="10">
    <source>
        <dbReference type="EMBL" id="MBP2016802.1"/>
    </source>
</evidence>
<keyword evidence="4" id="KW-1003">Cell membrane</keyword>
<keyword evidence="5" id="KW-0997">Cell inner membrane</keyword>
<keyword evidence="6 9" id="KW-0812">Transmembrane</keyword>
<name>A0ABS4JMN3_9FIRM</name>
<sequence length="443" mass="46800">MVWIQLLVVLIFLYLGVRLGGAGIGLASGVGLAALVFIFKLEPTSPPIDVMLMILAVVCAASAMQAAGGLDYLVNLAERLLRSNPKQITFLGPIVTYLFTFFAGTGHVAYSVLPVIAEVARETRIRPERPLSISVIASQFAITGGPISAAMVAMLGMTESMGMTLPKLMLITAPSTFLACMIAAFICNHLGKELEDDPEYQRRVAAGLIQPVKPKTAEELARVEVKPGAKTSVVIFLLAAIAVVVLGAVPSLRPTFVHADGSTATLQMWHAICIVMLVAATCILWLTKCDVGSLVKGSVFQAGANALIAIFGIAWAGDTWFSGNSAVINAQLGGVVQSAPWLLAIVLFFFSVLVNSQAATARAIMPLGIALGIPVPFLAAMFPAVNGYFFLPNYGPIIAAINFDSTGTTRIGKYVLNHSFMIPGLIAVVLSVAFGFLMQAIVF</sequence>
<proteinExistence type="inferred from homology"/>
<feature type="transmembrane region" description="Helical" evidence="9">
    <location>
        <begin position="131"/>
        <end position="156"/>
    </location>
</feature>
<feature type="transmembrane region" description="Helical" evidence="9">
    <location>
        <begin position="94"/>
        <end position="119"/>
    </location>
</feature>
<comment type="similarity">
    <text evidence="2">Belongs to the DcuA/DcuB transporter (TC 2.A.13.1) family.</text>
</comment>
<evidence type="ECO:0000256" key="9">
    <source>
        <dbReference type="SAM" id="Phobius"/>
    </source>
</evidence>
<evidence type="ECO:0000313" key="11">
    <source>
        <dbReference type="Proteomes" id="UP001519289"/>
    </source>
</evidence>
<evidence type="ECO:0000256" key="5">
    <source>
        <dbReference type="ARBA" id="ARBA00022519"/>
    </source>
</evidence>
<evidence type="ECO:0000256" key="8">
    <source>
        <dbReference type="ARBA" id="ARBA00023136"/>
    </source>
</evidence>
<dbReference type="RefSeq" id="WP_209464948.1">
    <property type="nucleotide sequence ID" value="NZ_JAGGLG010000001.1"/>
</dbReference>
<dbReference type="InterPro" id="IPR004668">
    <property type="entry name" value="Anaer_Dcu_memb_transpt"/>
</dbReference>
<feature type="transmembrane region" description="Helical" evidence="9">
    <location>
        <begin position="168"/>
        <end position="187"/>
    </location>
</feature>
<dbReference type="NCBIfam" id="TIGR00770">
    <property type="entry name" value="Dcu"/>
    <property type="match status" value="1"/>
</dbReference>
<dbReference type="NCBIfam" id="NF009136">
    <property type="entry name" value="PRK12489.1"/>
    <property type="match status" value="1"/>
</dbReference>
<gene>
    <name evidence="10" type="ORF">J2Z79_000175</name>
</gene>
<feature type="transmembrane region" description="Helical" evidence="9">
    <location>
        <begin position="337"/>
        <end position="356"/>
    </location>
</feature>
<feature type="transmembrane region" description="Helical" evidence="9">
    <location>
        <begin position="6"/>
        <end position="39"/>
    </location>
</feature>
<evidence type="ECO:0000256" key="2">
    <source>
        <dbReference type="ARBA" id="ARBA00006413"/>
    </source>
</evidence>
<keyword evidence="8 9" id="KW-0472">Membrane</keyword>